<gene>
    <name evidence="2" type="ORF">TP2_17895</name>
</gene>
<dbReference type="EMBL" id="AUND01000016">
    <property type="protein sequence ID" value="KEO53404.1"/>
    <property type="molecule type" value="Genomic_DNA"/>
</dbReference>
<evidence type="ECO:0000313" key="3">
    <source>
        <dbReference type="Proteomes" id="UP000027432"/>
    </source>
</evidence>
<keyword evidence="3" id="KW-1185">Reference proteome</keyword>
<dbReference type="STRING" id="1353537.TP2_17895"/>
<dbReference type="AlphaFoldDB" id="A0A074JA27"/>
<reference evidence="2 3" key="1">
    <citation type="submission" date="2013-07" db="EMBL/GenBank/DDBJ databases">
        <title>Thioclava pacifica DSM 10166 Genome Sequencing.</title>
        <authorList>
            <person name="Lai Q."/>
            <person name="Shao Z."/>
        </authorList>
    </citation>
    <scope>NUCLEOTIDE SEQUENCE [LARGE SCALE GENOMIC DNA]</scope>
    <source>
        <strain evidence="2 3">DSM 10166</strain>
    </source>
</reference>
<organism evidence="2 3">
    <name type="scientific">Thioclava pacifica DSM 10166</name>
    <dbReference type="NCBI Taxonomy" id="1353537"/>
    <lineage>
        <taxon>Bacteria</taxon>
        <taxon>Pseudomonadati</taxon>
        <taxon>Pseudomonadota</taxon>
        <taxon>Alphaproteobacteria</taxon>
        <taxon>Rhodobacterales</taxon>
        <taxon>Paracoccaceae</taxon>
        <taxon>Thioclava</taxon>
    </lineage>
</organism>
<feature type="compositionally biased region" description="Basic and acidic residues" evidence="1">
    <location>
        <begin position="40"/>
        <end position="50"/>
    </location>
</feature>
<proteinExistence type="predicted"/>
<evidence type="ECO:0000256" key="1">
    <source>
        <dbReference type="SAM" id="MobiDB-lite"/>
    </source>
</evidence>
<dbReference type="Proteomes" id="UP000027432">
    <property type="component" value="Unassembled WGS sequence"/>
</dbReference>
<name>A0A074JA27_9RHOB</name>
<accession>A0A074JA27</accession>
<evidence type="ECO:0000313" key="2">
    <source>
        <dbReference type="EMBL" id="KEO53404.1"/>
    </source>
</evidence>
<protein>
    <submittedName>
        <fullName evidence="2">Uncharacterized protein</fullName>
    </submittedName>
</protein>
<comment type="caution">
    <text evidence="2">The sequence shown here is derived from an EMBL/GenBank/DDBJ whole genome shotgun (WGS) entry which is preliminary data.</text>
</comment>
<sequence>MMHPARAILLDHDLERLLRAHKVTSEELAKMLSPSAPPKPEARDDPAAERRRVRNEALIACADRLDPNRDRSILSIHGEIKSAFRAVNSKAQPSGRGIEPIVWNLRSLRAAGMAKPILGYDAFRTLLVENGWPARGKFARVNC</sequence>
<feature type="region of interest" description="Disordered" evidence="1">
    <location>
        <begin position="28"/>
        <end position="50"/>
    </location>
</feature>